<dbReference type="InterPro" id="IPR029058">
    <property type="entry name" value="AB_hydrolase_fold"/>
</dbReference>
<evidence type="ECO:0000313" key="3">
    <source>
        <dbReference type="EMBL" id="ODM08656.1"/>
    </source>
</evidence>
<dbReference type="InterPro" id="IPR008391">
    <property type="entry name" value="AXE1_dom"/>
</dbReference>
<dbReference type="AlphaFoldDB" id="A0A1E3AKH3"/>
<dbReference type="SUPFAM" id="SSF53474">
    <property type="entry name" value="alpha/beta-Hydrolases"/>
    <property type="match status" value="1"/>
</dbReference>
<organism evidence="3 4">
    <name type="scientific">Eisenbergiella tayi</name>
    <dbReference type="NCBI Taxonomy" id="1432052"/>
    <lineage>
        <taxon>Bacteria</taxon>
        <taxon>Bacillati</taxon>
        <taxon>Bacillota</taxon>
        <taxon>Clostridia</taxon>
        <taxon>Lachnospirales</taxon>
        <taxon>Lachnospiraceae</taxon>
        <taxon>Eisenbergiella</taxon>
    </lineage>
</organism>
<proteinExistence type="predicted"/>
<reference evidence="3 4" key="1">
    <citation type="submission" date="2016-07" db="EMBL/GenBank/DDBJ databases">
        <title>Characterization of isolates of Eisenbergiella tayi derived from blood cultures, using whole genome sequencing.</title>
        <authorList>
            <person name="Burdz T."/>
            <person name="Wiebe D."/>
            <person name="Huynh C."/>
            <person name="Bernard K."/>
        </authorList>
    </citation>
    <scope>NUCLEOTIDE SEQUENCE [LARGE SCALE GENOMIC DNA]</scope>
    <source>
        <strain evidence="3 4">NML 110608</strain>
    </source>
</reference>
<protein>
    <submittedName>
        <fullName evidence="3">Acetyl xylan esterase (AXE1)</fullName>
    </submittedName>
</protein>
<dbReference type="PATRIC" id="fig|1432052.4.peg.315"/>
<feature type="transmembrane region" description="Helical" evidence="1">
    <location>
        <begin position="348"/>
        <end position="377"/>
    </location>
</feature>
<dbReference type="Pfam" id="PF05448">
    <property type="entry name" value="AXE1"/>
    <property type="match status" value="1"/>
</dbReference>
<keyword evidence="1" id="KW-0472">Membrane</keyword>
<comment type="caution">
    <text evidence="3">The sequence shown here is derived from an EMBL/GenBank/DDBJ whole genome shotgun (WGS) entry which is preliminary data.</text>
</comment>
<sequence>MAKLNKKLYIRVFAIAVLICLVSMTGAHVINTNFGSIEVMDLNIDDSNGNNIACTIYRPKTATAENPAPCVVTLHGSYDSKETQDYTCLELARRGIVAITMDCDGHGDSANYKTNPMDAFFMVTANPGSNFEDITTSPGSGMCDVVNYVYNSLAFVDNSQIGITGHSLGAKMANACLAYNKIQEYYGGVNQVAAVFLMGNQQLAVDGVWLDHLNYDPDDTPDSGDEIPLYYDVDYGVNAGKYDENNYSTPDAGAPKNFYKSDNARTLINELDNYNLAEGEAVEVDKIYKGTVQGSDEEYIRVLYTPTETHILNHYSLATTANLVDFFQNAFAAPNPISNSNLTIQFKWMFNTLGVIGFFMAVVSFGCILLTTNYFGSLTVKKEEEIYVPAAPKGAGNIALYWILLAAGAAIPASFMLKLESWIGGHLGEMGISRCLFGTKIWPQGLTLEQGMWTASAGLVGLVLFFLGYWLIGKKNGVKPEQWNLKISLGGAGKTVLLAAAAVGMGYAITLFAKYFFQVDFRLMSYVVKVPSSDDFLVALRFMPLFAIFFFANALCQNLSNMIAGRKEWLNILICCVANIVGLAVIWIIQYSVFIGTGVLKLNGTRVMLSWPLFINLCICTVVSRIFYKKTGKVYIGALINTIMFAIIACANTMTLVCNNWWF</sequence>
<dbReference type="Proteomes" id="UP000094067">
    <property type="component" value="Unassembled WGS sequence"/>
</dbReference>
<keyword evidence="1" id="KW-1133">Transmembrane helix</keyword>
<feature type="transmembrane region" description="Helical" evidence="1">
    <location>
        <begin position="496"/>
        <end position="516"/>
    </location>
</feature>
<dbReference type="RefSeq" id="WP_069150994.1">
    <property type="nucleotide sequence ID" value="NZ_MCGH01000001.1"/>
</dbReference>
<dbReference type="EMBL" id="MCGH01000001">
    <property type="protein sequence ID" value="ODM08656.1"/>
    <property type="molecule type" value="Genomic_DNA"/>
</dbReference>
<evidence type="ECO:0000313" key="4">
    <source>
        <dbReference type="Proteomes" id="UP000094067"/>
    </source>
</evidence>
<name>A0A1E3AKH3_9FIRM</name>
<dbReference type="Gene3D" id="3.40.50.1820">
    <property type="entry name" value="alpha/beta hydrolase"/>
    <property type="match status" value="1"/>
</dbReference>
<feature type="transmembrane region" description="Helical" evidence="1">
    <location>
        <begin position="536"/>
        <end position="556"/>
    </location>
</feature>
<keyword evidence="1" id="KW-0812">Transmembrane</keyword>
<evidence type="ECO:0000259" key="2">
    <source>
        <dbReference type="Pfam" id="PF05448"/>
    </source>
</evidence>
<feature type="transmembrane region" description="Helical" evidence="1">
    <location>
        <begin position="609"/>
        <end position="628"/>
    </location>
</feature>
<evidence type="ECO:0000256" key="1">
    <source>
        <dbReference type="SAM" id="Phobius"/>
    </source>
</evidence>
<gene>
    <name evidence="3" type="ORF">BEI61_00285</name>
</gene>
<feature type="transmembrane region" description="Helical" evidence="1">
    <location>
        <begin position="635"/>
        <end position="662"/>
    </location>
</feature>
<feature type="transmembrane region" description="Helical" evidence="1">
    <location>
        <begin position="452"/>
        <end position="472"/>
    </location>
</feature>
<accession>A0A1E3AKH3</accession>
<feature type="domain" description="Acetyl xylan esterase" evidence="2">
    <location>
        <begin position="33"/>
        <end position="181"/>
    </location>
</feature>
<feature type="transmembrane region" description="Helical" evidence="1">
    <location>
        <begin position="398"/>
        <end position="417"/>
    </location>
</feature>
<feature type="transmembrane region" description="Helical" evidence="1">
    <location>
        <begin position="568"/>
        <end position="589"/>
    </location>
</feature>